<keyword evidence="5 6" id="KW-0472">Membrane</keyword>
<proteinExistence type="predicted"/>
<feature type="transmembrane region" description="Helical" evidence="6">
    <location>
        <begin position="253"/>
        <end position="274"/>
    </location>
</feature>
<dbReference type="InterPro" id="IPR001851">
    <property type="entry name" value="ABC_transp_permease"/>
</dbReference>
<dbReference type="EMBL" id="JBAFVH010000004">
    <property type="protein sequence ID" value="MFG1372268.1"/>
    <property type="molecule type" value="Genomic_DNA"/>
</dbReference>
<evidence type="ECO:0000256" key="6">
    <source>
        <dbReference type="SAM" id="Phobius"/>
    </source>
</evidence>
<dbReference type="RefSeq" id="WP_393992172.1">
    <property type="nucleotide sequence ID" value="NZ_JBAFVH010000004.1"/>
</dbReference>
<evidence type="ECO:0000313" key="8">
    <source>
        <dbReference type="Proteomes" id="UP001604002"/>
    </source>
</evidence>
<dbReference type="PANTHER" id="PTHR30482:SF20">
    <property type="entry name" value="HIGH-AFFINITY BRANCHED-CHAIN AMINO ACID TRANSPORT SYSTEM PERMEASE PROTEIN LIVM"/>
    <property type="match status" value="1"/>
</dbReference>
<feature type="transmembrane region" description="Helical" evidence="6">
    <location>
        <begin position="212"/>
        <end position="233"/>
    </location>
</feature>
<dbReference type="Proteomes" id="UP001604002">
    <property type="component" value="Unassembled WGS sequence"/>
</dbReference>
<evidence type="ECO:0000256" key="1">
    <source>
        <dbReference type="ARBA" id="ARBA00004651"/>
    </source>
</evidence>
<evidence type="ECO:0000313" key="7">
    <source>
        <dbReference type="EMBL" id="MFG1372268.1"/>
    </source>
</evidence>
<evidence type="ECO:0000256" key="2">
    <source>
        <dbReference type="ARBA" id="ARBA00022475"/>
    </source>
</evidence>
<gene>
    <name evidence="7" type="ORF">V5F32_08840</name>
</gene>
<feature type="transmembrane region" description="Helical" evidence="6">
    <location>
        <begin position="61"/>
        <end position="79"/>
    </location>
</feature>
<keyword evidence="4 6" id="KW-1133">Transmembrane helix</keyword>
<reference evidence="7 8" key="1">
    <citation type="submission" date="2024-02" db="EMBL/GenBank/DDBJ databases">
        <title>Expansion and revision of Xanthobacter and proposal of Roseixanthobacter gen. nov.</title>
        <authorList>
            <person name="Soltysiak M.P.M."/>
            <person name="Jalihal A."/>
            <person name="Ory A."/>
            <person name="Chrisophersen C."/>
            <person name="Lee A.D."/>
            <person name="Boulton J."/>
            <person name="Springer M."/>
        </authorList>
    </citation>
    <scope>NUCLEOTIDE SEQUENCE [LARGE SCALE GENOMIC DNA]</scope>
    <source>
        <strain evidence="7 8">23A</strain>
    </source>
</reference>
<organism evidence="7 8">
    <name type="scientific">Xanthobacter oligotrophicus</name>
    <dbReference type="NCBI Taxonomy" id="2607286"/>
    <lineage>
        <taxon>Bacteria</taxon>
        <taxon>Pseudomonadati</taxon>
        <taxon>Pseudomonadota</taxon>
        <taxon>Alphaproteobacteria</taxon>
        <taxon>Hyphomicrobiales</taxon>
        <taxon>Xanthobacteraceae</taxon>
        <taxon>Xanthobacter</taxon>
    </lineage>
</organism>
<keyword evidence="2" id="KW-1003">Cell membrane</keyword>
<feature type="transmembrane region" description="Helical" evidence="6">
    <location>
        <begin position="32"/>
        <end position="54"/>
    </location>
</feature>
<comment type="caution">
    <text evidence="7">The sequence shown here is derived from an EMBL/GenBank/DDBJ whole genome shotgun (WGS) entry which is preliminary data.</text>
</comment>
<evidence type="ECO:0000256" key="5">
    <source>
        <dbReference type="ARBA" id="ARBA00023136"/>
    </source>
</evidence>
<dbReference type="Pfam" id="PF02653">
    <property type="entry name" value="BPD_transp_2"/>
    <property type="match status" value="1"/>
</dbReference>
<protein>
    <submittedName>
        <fullName evidence="7">Branched-chain amino acid ABC transporter permease</fullName>
    </submittedName>
</protein>
<evidence type="ECO:0000256" key="4">
    <source>
        <dbReference type="ARBA" id="ARBA00022989"/>
    </source>
</evidence>
<keyword evidence="8" id="KW-1185">Reference proteome</keyword>
<dbReference type="CDD" id="cd06581">
    <property type="entry name" value="TM_PBP1_LivM_like"/>
    <property type="match status" value="1"/>
</dbReference>
<keyword evidence="3 6" id="KW-0812">Transmembrane</keyword>
<feature type="transmembrane region" description="Helical" evidence="6">
    <location>
        <begin position="85"/>
        <end position="108"/>
    </location>
</feature>
<evidence type="ECO:0000256" key="3">
    <source>
        <dbReference type="ARBA" id="ARBA00022692"/>
    </source>
</evidence>
<name>A0ABW6ZU47_9HYPH</name>
<feature type="transmembrane region" description="Helical" evidence="6">
    <location>
        <begin position="115"/>
        <end position="135"/>
    </location>
</feature>
<accession>A0ABW6ZU47</accession>
<feature type="transmembrane region" description="Helical" evidence="6">
    <location>
        <begin position="161"/>
        <end position="181"/>
    </location>
</feature>
<feature type="transmembrane region" description="Helical" evidence="6">
    <location>
        <begin position="286"/>
        <end position="307"/>
    </location>
</feature>
<sequence length="312" mass="32148">MALPLPAGISAALAWAGFALLAAIPVMAGNSFVYHVAILVGIEGLLALSIHLMLRIGQLSLAQAGLMGLGAYASALLTRDLGAPFLVGLLAAVLVPALAAAAVGTVALRIRGVHFALLTFVLGEAIVLVFVEFVVPFGGNNGLMKIPAAAIGPFLLKARPAYYALVVAVLAGALLVCQRLLGGRSGEVIDGLLHNEPLVQSLGIDVLSWRRLIFSVAGGIAGAAGCLYAHYLSYISPEAFNVSTAVNALTMNVVGGVGVLAGPILGAVLLVPLPELFRSAVLYQQLLNGLALLGLMVFFRHGLAGLVRRRQP</sequence>
<comment type="subcellular location">
    <subcellularLocation>
        <location evidence="1">Cell membrane</location>
        <topology evidence="1">Multi-pass membrane protein</topology>
    </subcellularLocation>
</comment>
<dbReference type="InterPro" id="IPR043428">
    <property type="entry name" value="LivM-like"/>
</dbReference>
<dbReference type="PANTHER" id="PTHR30482">
    <property type="entry name" value="HIGH-AFFINITY BRANCHED-CHAIN AMINO ACID TRANSPORT SYSTEM PERMEASE"/>
    <property type="match status" value="1"/>
</dbReference>